<evidence type="ECO:0000313" key="4">
    <source>
        <dbReference type="Proteomes" id="UP001221208"/>
    </source>
</evidence>
<evidence type="ECO:0000259" key="2">
    <source>
        <dbReference type="Pfam" id="PF07589"/>
    </source>
</evidence>
<sequence>MKLKLFVASLLAAASFSALAADQAVVLSLDPEAINGFVGYKTPLDGILSGGSDVITFNGIGAGVYNITVTISGQNLTFDSVLSNLNGVGGTYSQDGKFRFFGFDFTGNAPFTLNLFGNAGLGAKYSGEVTITAVPEPETYGMLLGGLGLIAFLARRKAAKQV</sequence>
<dbReference type="NCBIfam" id="NF038126">
    <property type="entry name" value="PEP_CTERM_FxDxF"/>
    <property type="match status" value="1"/>
</dbReference>
<name>A0ABT5JYB8_9BURK</name>
<evidence type="ECO:0000256" key="1">
    <source>
        <dbReference type="SAM" id="SignalP"/>
    </source>
</evidence>
<proteinExistence type="predicted"/>
<reference evidence="3 4" key="1">
    <citation type="submission" date="2022-10" db="EMBL/GenBank/DDBJ databases">
        <title>Janthinobacterium sp. hw3 Genome sequencing.</title>
        <authorList>
            <person name="Park S."/>
        </authorList>
    </citation>
    <scope>NUCLEOTIDE SEQUENCE [LARGE SCALE GENOMIC DNA]</scope>
    <source>
        <strain evidence="4">hw3</strain>
    </source>
</reference>
<feature type="signal peptide" evidence="1">
    <location>
        <begin position="1"/>
        <end position="20"/>
    </location>
</feature>
<organism evidence="3 4">
    <name type="scientific">Janthinobacterium fluminis</name>
    <dbReference type="NCBI Taxonomy" id="2987524"/>
    <lineage>
        <taxon>Bacteria</taxon>
        <taxon>Pseudomonadati</taxon>
        <taxon>Pseudomonadota</taxon>
        <taxon>Betaproteobacteria</taxon>
        <taxon>Burkholderiales</taxon>
        <taxon>Oxalobacteraceae</taxon>
        <taxon>Janthinobacterium</taxon>
    </lineage>
</organism>
<dbReference type="Pfam" id="PF07589">
    <property type="entry name" value="PEP-CTERM"/>
    <property type="match status" value="1"/>
</dbReference>
<dbReference type="NCBIfam" id="TIGR02595">
    <property type="entry name" value="PEP_CTERM"/>
    <property type="match status" value="1"/>
</dbReference>
<dbReference type="RefSeq" id="WP_273670309.1">
    <property type="nucleotide sequence ID" value="NZ_JAQQXR010000002.1"/>
</dbReference>
<evidence type="ECO:0000313" key="3">
    <source>
        <dbReference type="EMBL" id="MDC8757639.1"/>
    </source>
</evidence>
<accession>A0ABT5JYB8</accession>
<gene>
    <name evidence="3" type="ORF">OIK44_08575</name>
</gene>
<comment type="caution">
    <text evidence="3">The sequence shown here is derived from an EMBL/GenBank/DDBJ whole genome shotgun (WGS) entry which is preliminary data.</text>
</comment>
<dbReference type="EMBL" id="JAQQXR010000002">
    <property type="protein sequence ID" value="MDC8757639.1"/>
    <property type="molecule type" value="Genomic_DNA"/>
</dbReference>
<keyword evidence="4" id="KW-1185">Reference proteome</keyword>
<dbReference type="InterPro" id="IPR013424">
    <property type="entry name" value="Ice-binding_C"/>
</dbReference>
<dbReference type="Proteomes" id="UP001221208">
    <property type="component" value="Unassembled WGS sequence"/>
</dbReference>
<keyword evidence="1" id="KW-0732">Signal</keyword>
<protein>
    <submittedName>
        <fullName evidence="3">FxDxF family PEP-CTERM protein</fullName>
    </submittedName>
</protein>
<feature type="chain" id="PRO_5045171666" evidence="1">
    <location>
        <begin position="21"/>
        <end position="162"/>
    </location>
</feature>
<feature type="domain" description="Ice-binding protein C-terminal" evidence="2">
    <location>
        <begin position="133"/>
        <end position="157"/>
    </location>
</feature>